<evidence type="ECO:0000256" key="4">
    <source>
        <dbReference type="ARBA" id="ARBA00022679"/>
    </source>
</evidence>
<keyword evidence="6" id="KW-0547">Nucleotide-binding</keyword>
<keyword evidence="5 14" id="KW-0812">Transmembrane</keyword>
<keyword evidence="7 16" id="KW-0418">Kinase</keyword>
<accession>A0A6J7ZK30</accession>
<dbReference type="SUPFAM" id="SSF56112">
    <property type="entry name" value="Protein kinase-like (PK-like)"/>
    <property type="match status" value="1"/>
</dbReference>
<feature type="transmembrane region" description="Helical" evidence="14">
    <location>
        <begin position="381"/>
        <end position="398"/>
    </location>
</feature>
<dbReference type="GO" id="GO:0004674">
    <property type="term" value="F:protein serine/threonine kinase activity"/>
    <property type="evidence" value="ECO:0007669"/>
    <property type="project" value="UniProtKB-KW"/>
</dbReference>
<keyword evidence="4" id="KW-0808">Transferase</keyword>
<evidence type="ECO:0000256" key="5">
    <source>
        <dbReference type="ARBA" id="ARBA00022692"/>
    </source>
</evidence>
<dbReference type="RefSeq" id="WP_026785547.1">
    <property type="nucleotide sequence ID" value="NZ_LR812490.1"/>
</dbReference>
<dbReference type="AlphaFoldDB" id="A0A6J7ZK30"/>
<dbReference type="EMBL" id="CZCZ02000012">
    <property type="protein sequence ID" value="CAC5342623.1"/>
    <property type="molecule type" value="Genomic_DNA"/>
</dbReference>
<evidence type="ECO:0000256" key="3">
    <source>
        <dbReference type="ARBA" id="ARBA00022527"/>
    </source>
</evidence>
<dbReference type="Pfam" id="PF00069">
    <property type="entry name" value="Pkinase"/>
    <property type="match status" value="1"/>
</dbReference>
<evidence type="ECO:0000313" key="16">
    <source>
        <dbReference type="EMBL" id="CAC5342623.1"/>
    </source>
</evidence>
<gene>
    <name evidence="16" type="ORF">PLAN_20120</name>
</gene>
<dbReference type="PROSITE" id="PS00109">
    <property type="entry name" value="PROTEIN_KINASE_TYR"/>
    <property type="match status" value="1"/>
</dbReference>
<evidence type="ECO:0000256" key="12">
    <source>
        <dbReference type="ARBA" id="ARBA00048679"/>
    </source>
</evidence>
<proteinExistence type="predicted"/>
<feature type="domain" description="Protein kinase" evidence="15">
    <location>
        <begin position="16"/>
        <end position="276"/>
    </location>
</feature>
<evidence type="ECO:0000313" key="17">
    <source>
        <dbReference type="Proteomes" id="UP000196521"/>
    </source>
</evidence>
<dbReference type="PANTHER" id="PTHR24363:SF0">
    <property type="entry name" value="SERINE_THREONINE KINASE LIKE DOMAIN CONTAINING 1"/>
    <property type="match status" value="1"/>
</dbReference>
<dbReference type="GO" id="GO:0016020">
    <property type="term" value="C:membrane"/>
    <property type="evidence" value="ECO:0007669"/>
    <property type="project" value="UniProtKB-SubCell"/>
</dbReference>
<dbReference type="CDD" id="cd14014">
    <property type="entry name" value="STKc_PknB_like"/>
    <property type="match status" value="1"/>
</dbReference>
<comment type="catalytic activity">
    <reaction evidence="12">
        <text>L-seryl-[protein] + ATP = O-phospho-L-seryl-[protein] + ADP + H(+)</text>
        <dbReference type="Rhea" id="RHEA:17989"/>
        <dbReference type="Rhea" id="RHEA-COMP:9863"/>
        <dbReference type="Rhea" id="RHEA-COMP:11604"/>
        <dbReference type="ChEBI" id="CHEBI:15378"/>
        <dbReference type="ChEBI" id="CHEBI:29999"/>
        <dbReference type="ChEBI" id="CHEBI:30616"/>
        <dbReference type="ChEBI" id="CHEBI:83421"/>
        <dbReference type="ChEBI" id="CHEBI:456216"/>
        <dbReference type="EC" id="2.7.11.1"/>
    </reaction>
</comment>
<dbReference type="EC" id="2.7.11.1" evidence="2"/>
<evidence type="ECO:0000256" key="2">
    <source>
        <dbReference type="ARBA" id="ARBA00012513"/>
    </source>
</evidence>
<dbReference type="Proteomes" id="UP000196521">
    <property type="component" value="Chromosome"/>
</dbReference>
<feature type="region of interest" description="Disordered" evidence="13">
    <location>
        <begin position="280"/>
        <end position="341"/>
    </location>
</feature>
<evidence type="ECO:0000256" key="8">
    <source>
        <dbReference type="ARBA" id="ARBA00022840"/>
    </source>
</evidence>
<dbReference type="Gene3D" id="1.10.510.10">
    <property type="entry name" value="Transferase(Phosphotransferase) domain 1"/>
    <property type="match status" value="1"/>
</dbReference>
<sequence>MFRASLVGTKLQNGRYHITGELGEGGIGETFLAEDANYFNEPCVVKRLKPQQQQSVWKWVQEAFEKEAKTLKTLGQHDQIPRLLAYFLENQEFFLVQEFVKGNNLRKDIYPGKQLHEHDVSYLLRDILEVLEFVHQKGVIHRDITPENLMIRYSDKKIVIIDFGAVKEISTQVFNTQGQVVINSVVGKPGYMPVEQLGGQPLFCSDIYAVGMIGIEAITGLSPMQLANRNNSEIVWRNRVQVSDDFANILEKMVRFRYQERYQSASEALQAVHQLLQTKPFLPPPYQQQPPPPYQQQQPPPYQQPPPPQPPYQPPPYQQPPPPQPPPSQPPYQQPPYQQPPPILQPADFGRRLVAYLFDVSILAFGSLLINAVMFGGTTTLVGWITWYVVLGFLYCPVMESSFLQATLGKMAVGIIVTDLSGNQISFEQGTKRHCSKLISYLLIFMGFLMGGFTQKRRTLHDQLSDCLVIRK</sequence>
<protein>
    <recommendedName>
        <fullName evidence="2">non-specific serine/threonine protein kinase</fullName>
        <ecNumber evidence="2">2.7.11.1</ecNumber>
    </recommendedName>
</protein>
<evidence type="ECO:0000259" key="15">
    <source>
        <dbReference type="PROSITE" id="PS50011"/>
    </source>
</evidence>
<evidence type="ECO:0000256" key="10">
    <source>
        <dbReference type="ARBA" id="ARBA00023136"/>
    </source>
</evidence>
<keyword evidence="9 14" id="KW-1133">Transmembrane helix</keyword>
<evidence type="ECO:0000256" key="9">
    <source>
        <dbReference type="ARBA" id="ARBA00022989"/>
    </source>
</evidence>
<evidence type="ECO:0000256" key="13">
    <source>
        <dbReference type="SAM" id="MobiDB-lite"/>
    </source>
</evidence>
<dbReference type="InterPro" id="IPR008266">
    <property type="entry name" value="Tyr_kinase_AS"/>
</dbReference>
<organism evidence="16 17">
    <name type="scientific">Planktothrix rubescens CCAP 1459/22</name>
    <dbReference type="NCBI Taxonomy" id="329571"/>
    <lineage>
        <taxon>Bacteria</taxon>
        <taxon>Bacillati</taxon>
        <taxon>Cyanobacteriota</taxon>
        <taxon>Cyanophyceae</taxon>
        <taxon>Oscillatoriophycideae</taxon>
        <taxon>Oscillatoriales</taxon>
        <taxon>Microcoleaceae</taxon>
        <taxon>Planktothrix</taxon>
    </lineage>
</organism>
<name>A0A6J7ZK30_PLARU</name>
<comment type="caution">
    <text evidence="16">The sequence shown here is derived from an EMBL/GenBank/DDBJ whole genome shotgun (WGS) entry which is preliminary data.</text>
</comment>
<feature type="compositionally biased region" description="Pro residues" evidence="13">
    <location>
        <begin position="281"/>
        <end position="341"/>
    </location>
</feature>
<dbReference type="PROSITE" id="PS50011">
    <property type="entry name" value="PROTEIN_KINASE_DOM"/>
    <property type="match status" value="1"/>
</dbReference>
<dbReference type="Gene3D" id="3.30.200.20">
    <property type="entry name" value="Phosphorylase Kinase, domain 1"/>
    <property type="match status" value="1"/>
</dbReference>
<dbReference type="InterPro" id="IPR010432">
    <property type="entry name" value="RDD"/>
</dbReference>
<keyword evidence="17" id="KW-1185">Reference proteome</keyword>
<keyword evidence="3 16" id="KW-0723">Serine/threonine-protein kinase</keyword>
<keyword evidence="10 14" id="KW-0472">Membrane</keyword>
<dbReference type="InterPro" id="IPR000719">
    <property type="entry name" value="Prot_kinase_dom"/>
</dbReference>
<evidence type="ECO:0000256" key="1">
    <source>
        <dbReference type="ARBA" id="ARBA00004141"/>
    </source>
</evidence>
<feature type="transmembrane region" description="Helical" evidence="14">
    <location>
        <begin position="438"/>
        <end position="455"/>
    </location>
</feature>
<evidence type="ECO:0000256" key="7">
    <source>
        <dbReference type="ARBA" id="ARBA00022777"/>
    </source>
</evidence>
<dbReference type="InterPro" id="IPR011009">
    <property type="entry name" value="Kinase-like_dom_sf"/>
</dbReference>
<evidence type="ECO:0000256" key="11">
    <source>
        <dbReference type="ARBA" id="ARBA00047899"/>
    </source>
</evidence>
<reference evidence="16" key="1">
    <citation type="submission" date="2020-05" db="EMBL/GenBank/DDBJ databases">
        <authorList>
            <consortium name="Genoscope - CEA"/>
            <person name="William W."/>
        </authorList>
    </citation>
    <scope>NUCLEOTIDE SEQUENCE [LARGE SCALE GENOMIC DNA]</scope>
    <source>
        <strain evidence="16">PCC 7821</strain>
    </source>
</reference>
<evidence type="ECO:0000256" key="14">
    <source>
        <dbReference type="SAM" id="Phobius"/>
    </source>
</evidence>
<comment type="catalytic activity">
    <reaction evidence="11">
        <text>L-threonyl-[protein] + ATP = O-phospho-L-threonyl-[protein] + ADP + H(+)</text>
        <dbReference type="Rhea" id="RHEA:46608"/>
        <dbReference type="Rhea" id="RHEA-COMP:11060"/>
        <dbReference type="Rhea" id="RHEA-COMP:11605"/>
        <dbReference type="ChEBI" id="CHEBI:15378"/>
        <dbReference type="ChEBI" id="CHEBI:30013"/>
        <dbReference type="ChEBI" id="CHEBI:30616"/>
        <dbReference type="ChEBI" id="CHEBI:61977"/>
        <dbReference type="ChEBI" id="CHEBI:456216"/>
        <dbReference type="EC" id="2.7.11.1"/>
    </reaction>
</comment>
<dbReference type="Pfam" id="PF06271">
    <property type="entry name" value="RDD"/>
    <property type="match status" value="1"/>
</dbReference>
<comment type="subcellular location">
    <subcellularLocation>
        <location evidence="1">Membrane</location>
        <topology evidence="1">Multi-pass membrane protein</topology>
    </subcellularLocation>
</comment>
<feature type="transmembrane region" description="Helical" evidence="14">
    <location>
        <begin position="353"/>
        <end position="375"/>
    </location>
</feature>
<dbReference type="EMBL" id="LR812490">
    <property type="protein sequence ID" value="CAC5342623.1"/>
    <property type="molecule type" value="Genomic_DNA"/>
</dbReference>
<evidence type="ECO:0000256" key="6">
    <source>
        <dbReference type="ARBA" id="ARBA00022741"/>
    </source>
</evidence>
<dbReference type="GO" id="GO:0005524">
    <property type="term" value="F:ATP binding"/>
    <property type="evidence" value="ECO:0007669"/>
    <property type="project" value="UniProtKB-KW"/>
</dbReference>
<dbReference type="PANTHER" id="PTHR24363">
    <property type="entry name" value="SERINE/THREONINE PROTEIN KINASE"/>
    <property type="match status" value="1"/>
</dbReference>
<keyword evidence="8" id="KW-0067">ATP-binding</keyword>